<protein>
    <recommendedName>
        <fullName evidence="1">HEPN AbiJ-N-terminal domain-containing protein</fullName>
    </recommendedName>
</protein>
<evidence type="ECO:0000313" key="3">
    <source>
        <dbReference type="Proteomes" id="UP000474802"/>
    </source>
</evidence>
<accession>A0A6M1SU66</accession>
<dbReference type="InterPro" id="IPR049503">
    <property type="entry name" value="AbiJ_NTD4"/>
</dbReference>
<dbReference type="AlphaFoldDB" id="A0A6M1SU66"/>
<dbReference type="EMBL" id="JAALFG010000001">
    <property type="protein sequence ID" value="NGP16511.1"/>
    <property type="molecule type" value="Genomic_DNA"/>
</dbReference>
<feature type="domain" description="HEPN AbiJ-N-terminal" evidence="1">
    <location>
        <begin position="5"/>
        <end position="145"/>
    </location>
</feature>
<reference evidence="2 3" key="2">
    <citation type="submission" date="2020-03" db="EMBL/GenBank/DDBJ databases">
        <title>Devosia chinhatensis sp. nov., isolated from a hexachlorocyclohexane (HCH) dump site in India.</title>
        <authorList>
            <person name="Kumar M."/>
            <person name="Lal R."/>
        </authorList>
    </citation>
    <scope>NUCLEOTIDE SEQUENCE [LARGE SCALE GENOMIC DNA]</scope>
    <source>
        <strain evidence="2 3">H239</strain>
    </source>
</reference>
<dbReference type="Pfam" id="PF18863">
    <property type="entry name" value="AbiJ_NTD4"/>
    <property type="match status" value="1"/>
</dbReference>
<evidence type="ECO:0000313" key="2">
    <source>
        <dbReference type="EMBL" id="NGP16511.1"/>
    </source>
</evidence>
<dbReference type="RefSeq" id="WP_164532766.1">
    <property type="nucleotide sequence ID" value="NZ_JAALFG010000001.1"/>
</dbReference>
<sequence length="273" mass="30299">MSDPTFSTRFGFRAPDVEITVREDAPPEIRDAVLMGGYASGYGPKGMRDIVCAVMLRRPNHNNWSDEPVEREVQDLVDDAPWFRIYDLAERIYQSLERQDSDGDKPRQYEELLNTAFREHGIGWKMEKGKIVVRGSEAFELATATAPSLMLAAGAPTAANEIHQALIDISRRPEPDVTGAIQHAMAALECVAREYDGTTGTLGSIISRLPLPKPMDEAVRKLWGFASEQGRHIMEGRDPAFEEAELVATTAAALSVYLIRVKTRTPDPRTETA</sequence>
<comment type="caution">
    <text evidence="2">The sequence shown here is derived from an EMBL/GenBank/DDBJ whole genome shotgun (WGS) entry which is preliminary data.</text>
</comment>
<name>A0A6M1SU66_9HYPH</name>
<evidence type="ECO:0000259" key="1">
    <source>
        <dbReference type="Pfam" id="PF18863"/>
    </source>
</evidence>
<keyword evidence="3" id="KW-1185">Reference proteome</keyword>
<reference evidence="2 3" key="1">
    <citation type="submission" date="2020-02" db="EMBL/GenBank/DDBJ databases">
        <authorList>
            <person name="Khan S.A."/>
            <person name="Jeon C.O."/>
            <person name="Chun B.H."/>
        </authorList>
    </citation>
    <scope>NUCLEOTIDE SEQUENCE [LARGE SCALE GENOMIC DNA]</scope>
    <source>
        <strain evidence="2 3">H239</strain>
    </source>
</reference>
<gene>
    <name evidence="2" type="ORF">G5575_01370</name>
</gene>
<organism evidence="2 3">
    <name type="scientific">Devosia aurantiaca</name>
    <dbReference type="NCBI Taxonomy" id="2714858"/>
    <lineage>
        <taxon>Bacteria</taxon>
        <taxon>Pseudomonadati</taxon>
        <taxon>Pseudomonadota</taxon>
        <taxon>Alphaproteobacteria</taxon>
        <taxon>Hyphomicrobiales</taxon>
        <taxon>Devosiaceae</taxon>
        <taxon>Devosia</taxon>
    </lineage>
</organism>
<proteinExistence type="predicted"/>
<dbReference type="Proteomes" id="UP000474802">
    <property type="component" value="Unassembled WGS sequence"/>
</dbReference>